<sequence>MGAQWELLKAVQHSARLKKELVAFGQGPDYEELLTALLEKAAGPGGALDDATVIGVIENFLFQYRLADGSTVADQFVARRADLSSADREMVLAWRHPVEGLFEVRGRDGAAVLLLNLVDDMEYEAYANAGPAVFRGIPRGAFLGTRLVPLAAAPDAWLVSGVMSSYAESRAPQVAQAALGLATGRPDIVFRNPELLALGRQRMRKDRSAFVEFFGADSWLAPPAEAERRLTDYYWLRGGAQRDPSEGTPAVPALTEAMLAADTVGVIYDATDGLNFYADYGLLRDLFADPALLADPRHRGLLDAYLRDDTIAPLPLRRLAADFPGTADTLIGELLHKPAATWNDDGDDLLRRHKPWYDEDTVHPGVTVVGDRLTELLAASQAQDREQARDRTQGPAPGRPRTGNRAPSPIRRRR</sequence>
<accession>A0ABS2TU23</accession>
<feature type="compositionally biased region" description="Basic and acidic residues" evidence="1">
    <location>
        <begin position="383"/>
        <end position="392"/>
    </location>
</feature>
<proteinExistence type="predicted"/>
<evidence type="ECO:0000313" key="2">
    <source>
        <dbReference type="EMBL" id="MBM9506006.1"/>
    </source>
</evidence>
<dbReference type="Proteomes" id="UP000749040">
    <property type="component" value="Unassembled WGS sequence"/>
</dbReference>
<evidence type="ECO:0000256" key="1">
    <source>
        <dbReference type="SAM" id="MobiDB-lite"/>
    </source>
</evidence>
<evidence type="ECO:0000313" key="3">
    <source>
        <dbReference type="Proteomes" id="UP000749040"/>
    </source>
</evidence>
<protein>
    <recommendedName>
        <fullName evidence="4">DUF3825 domain-containing protein</fullName>
    </recommendedName>
</protein>
<organism evidence="2 3">
    <name type="scientific">Actinacidiphila acididurans</name>
    <dbReference type="NCBI Taxonomy" id="2784346"/>
    <lineage>
        <taxon>Bacteria</taxon>
        <taxon>Bacillati</taxon>
        <taxon>Actinomycetota</taxon>
        <taxon>Actinomycetes</taxon>
        <taxon>Kitasatosporales</taxon>
        <taxon>Streptomycetaceae</taxon>
        <taxon>Actinacidiphila</taxon>
    </lineage>
</organism>
<keyword evidence="3" id="KW-1185">Reference proteome</keyword>
<gene>
    <name evidence="2" type="ORF">ITX44_15880</name>
</gene>
<dbReference type="RefSeq" id="WP_205357858.1">
    <property type="nucleotide sequence ID" value="NZ_JADKYB010000007.1"/>
</dbReference>
<evidence type="ECO:0008006" key="4">
    <source>
        <dbReference type="Google" id="ProtNLM"/>
    </source>
</evidence>
<feature type="region of interest" description="Disordered" evidence="1">
    <location>
        <begin position="379"/>
        <end position="414"/>
    </location>
</feature>
<comment type="caution">
    <text evidence="2">The sequence shown here is derived from an EMBL/GenBank/DDBJ whole genome shotgun (WGS) entry which is preliminary data.</text>
</comment>
<dbReference type="EMBL" id="JADKYB010000007">
    <property type="protein sequence ID" value="MBM9506006.1"/>
    <property type="molecule type" value="Genomic_DNA"/>
</dbReference>
<reference evidence="2 3" key="1">
    <citation type="submission" date="2021-01" db="EMBL/GenBank/DDBJ databases">
        <title>Streptomyces acididurans sp. nov., isolated from a peat swamp forest soil.</title>
        <authorList>
            <person name="Chantavorakit T."/>
            <person name="Duangmal K."/>
        </authorList>
    </citation>
    <scope>NUCLEOTIDE SEQUENCE [LARGE SCALE GENOMIC DNA]</scope>
    <source>
        <strain evidence="2 3">KK5PA1</strain>
    </source>
</reference>
<name>A0ABS2TU23_9ACTN</name>